<reference evidence="2" key="1">
    <citation type="journal article" date="2013" name="Nature">
        <title>Draft genome of the wheat A-genome progenitor Triticum urartu.</title>
        <authorList>
            <person name="Ling H.Q."/>
            <person name="Zhao S."/>
            <person name="Liu D."/>
            <person name="Wang J."/>
            <person name="Sun H."/>
            <person name="Zhang C."/>
            <person name="Fan H."/>
            <person name="Li D."/>
            <person name="Dong L."/>
            <person name="Tao Y."/>
            <person name="Gao C."/>
            <person name="Wu H."/>
            <person name="Li Y."/>
            <person name="Cui Y."/>
            <person name="Guo X."/>
            <person name="Zheng S."/>
            <person name="Wang B."/>
            <person name="Yu K."/>
            <person name="Liang Q."/>
            <person name="Yang W."/>
            <person name="Lou X."/>
            <person name="Chen J."/>
            <person name="Feng M."/>
            <person name="Jian J."/>
            <person name="Zhang X."/>
            <person name="Luo G."/>
            <person name="Jiang Y."/>
            <person name="Liu J."/>
            <person name="Wang Z."/>
            <person name="Sha Y."/>
            <person name="Zhang B."/>
            <person name="Wu H."/>
            <person name="Tang D."/>
            <person name="Shen Q."/>
            <person name="Xue P."/>
            <person name="Zou S."/>
            <person name="Wang X."/>
            <person name="Liu X."/>
            <person name="Wang F."/>
            <person name="Yang Y."/>
            <person name="An X."/>
            <person name="Dong Z."/>
            <person name="Zhang K."/>
            <person name="Zhang X."/>
            <person name="Luo M.C."/>
            <person name="Dvorak J."/>
            <person name="Tong Y."/>
            <person name="Wang J."/>
            <person name="Yang H."/>
            <person name="Li Z."/>
            <person name="Wang D."/>
            <person name="Zhang A."/>
            <person name="Wang J."/>
        </authorList>
    </citation>
    <scope>NUCLEOTIDE SEQUENCE</scope>
</reference>
<evidence type="ECO:0000313" key="2">
    <source>
        <dbReference type="EMBL" id="EMS64125.1"/>
    </source>
</evidence>
<dbReference type="Pfam" id="PF13968">
    <property type="entry name" value="DUF4220"/>
    <property type="match status" value="1"/>
</dbReference>
<dbReference type="Pfam" id="PF04578">
    <property type="entry name" value="DUF594"/>
    <property type="match status" value="1"/>
</dbReference>
<gene>
    <name evidence="2" type="ORF">TRIUR3_19935</name>
</gene>
<dbReference type="OrthoDB" id="647668at2759"/>
<dbReference type="EMBL" id="KD060110">
    <property type="protein sequence ID" value="EMS64125.1"/>
    <property type="molecule type" value="Genomic_DNA"/>
</dbReference>
<sequence>MARGPIYIWNEWATQILVLLSFALQIFLFVFARTRRCGSSPLLRFLLWLVYLMADSTAIYTLGHLSINGILHEHELVVFWAPFLIVHLGSQDTITAYALEDNQLWPRHLLNLGVQAFGVAYILYKHIGHISTSLGLATCLMFVIGLIKYGERIWALKCATMDDIRSSIKKCGLLPTYYGDLPPPSGASAEERDEEELLLFAQAMLPLCKGGIINFPVVLISHPHNSPSNLSWCWNWNWKATFKVVEMELSLMYDILYTKAAIIHSWYGYCIRVFLPFGTVAAFLLFQVSGDKDGCSRIDVAITYILLVGAFLLDMSSMLSALVSTWTCGFFWTRNWRRLGCVIMSLRRYVKAATGNRGWSGSIGQFNLMHFCSRDKSKLSIRVSKMVRLEDLWNKRHYSKTLVISEDVEELVFKHVWQLVKKIQHPRAEDETQCKIGVEEPKAMMPTISERLGFRPELYDDTARRRKKFDDALSLSDELQEVVLTWHVFTNVFILCSVAPKDASLFAYLKAVKALSDYMVFLIVVRPDTIPGIELRSLYEATRDALEEIWRTNTYAIKEKNLASILQNSKHEDLGKASVIISHGTLYAKLLMDLVDTSNHDKSGVISSYEDIDHVAMGKLKHLMPDLESSCRVGVVFDMAKALALILDTWVRLLVLASVRSSGDAHARQINRGGELTTVVWLMEEHASVFFNPPTAAGYERYRSEGRFQWYRCSDICRLKAGSNGDTEQ</sequence>
<dbReference type="InterPro" id="IPR025315">
    <property type="entry name" value="DUF4220"/>
</dbReference>
<dbReference type="PANTHER" id="PTHR31325">
    <property type="entry name" value="OS01G0798800 PROTEIN-RELATED"/>
    <property type="match status" value="1"/>
</dbReference>
<dbReference type="STRING" id="4572.M8AGW4"/>
<dbReference type="AlphaFoldDB" id="M8AGW4"/>
<accession>M8AGW4</accession>
<dbReference type="OMA" id="WEIRILV"/>
<evidence type="ECO:0000259" key="1">
    <source>
        <dbReference type="Pfam" id="PF13968"/>
    </source>
</evidence>
<dbReference type="eggNOG" id="ENOG502QQBP">
    <property type="taxonomic scope" value="Eukaryota"/>
</dbReference>
<dbReference type="InterPro" id="IPR007658">
    <property type="entry name" value="DUF594"/>
</dbReference>
<organism evidence="2">
    <name type="scientific">Triticum urartu</name>
    <name type="common">Red wild einkorn</name>
    <name type="synonym">Crithodium urartu</name>
    <dbReference type="NCBI Taxonomy" id="4572"/>
    <lineage>
        <taxon>Eukaryota</taxon>
        <taxon>Viridiplantae</taxon>
        <taxon>Streptophyta</taxon>
        <taxon>Embryophyta</taxon>
        <taxon>Tracheophyta</taxon>
        <taxon>Spermatophyta</taxon>
        <taxon>Magnoliopsida</taxon>
        <taxon>Liliopsida</taxon>
        <taxon>Poales</taxon>
        <taxon>Poaceae</taxon>
        <taxon>BOP clade</taxon>
        <taxon>Pooideae</taxon>
        <taxon>Triticodae</taxon>
        <taxon>Triticeae</taxon>
        <taxon>Triticinae</taxon>
        <taxon>Triticum</taxon>
    </lineage>
</organism>
<feature type="domain" description="DUF4220" evidence="1">
    <location>
        <begin position="48"/>
        <end position="371"/>
    </location>
</feature>
<protein>
    <recommendedName>
        <fullName evidence="1">DUF4220 domain-containing protein</fullName>
    </recommendedName>
</protein>
<name>M8AGW4_TRIUA</name>
<proteinExistence type="predicted"/>